<dbReference type="RefSeq" id="WP_125477592.1">
    <property type="nucleotide sequence ID" value="NZ_FCOL02000012.1"/>
</dbReference>
<organism evidence="1 2">
    <name type="scientific">Caballeronia terrestris</name>
    <dbReference type="NCBI Taxonomy" id="1226301"/>
    <lineage>
        <taxon>Bacteria</taxon>
        <taxon>Pseudomonadati</taxon>
        <taxon>Pseudomonadota</taxon>
        <taxon>Betaproteobacteria</taxon>
        <taxon>Burkholderiales</taxon>
        <taxon>Burkholderiaceae</taxon>
        <taxon>Caballeronia</taxon>
    </lineage>
</organism>
<dbReference type="EMBL" id="FCOL02000012">
    <property type="protein sequence ID" value="SAL57281.1"/>
    <property type="molecule type" value="Genomic_DNA"/>
</dbReference>
<accession>A0A158IMH5</accession>
<reference evidence="1" key="1">
    <citation type="submission" date="2016-01" db="EMBL/GenBank/DDBJ databases">
        <authorList>
            <person name="Peeters C."/>
        </authorList>
    </citation>
    <scope>NUCLEOTIDE SEQUENCE [LARGE SCALE GENOMIC DNA]</scope>
    <source>
        <strain evidence="1">LMG 22937</strain>
    </source>
</reference>
<dbReference type="AlphaFoldDB" id="A0A158IMH5"/>
<dbReference type="Proteomes" id="UP000054925">
    <property type="component" value="Unassembled WGS sequence"/>
</dbReference>
<sequence length="67" mass="7587">MKMLTRLDMAARLAKAWRRPAKPQRTEAAQYDSENLERLAVCACSGYFHGGDVAAPFVFVSEIRLRD</sequence>
<dbReference type="OrthoDB" id="9133649at2"/>
<evidence type="ECO:0000313" key="2">
    <source>
        <dbReference type="Proteomes" id="UP000054925"/>
    </source>
</evidence>
<proteinExistence type="predicted"/>
<keyword evidence="2" id="KW-1185">Reference proteome</keyword>
<protein>
    <submittedName>
        <fullName evidence="1">Uncharacterized protein</fullName>
    </submittedName>
</protein>
<evidence type="ECO:0000313" key="1">
    <source>
        <dbReference type="EMBL" id="SAL57281.1"/>
    </source>
</evidence>
<gene>
    <name evidence="1" type="ORF">AWB67_02623</name>
</gene>
<comment type="caution">
    <text evidence="1">The sequence shown here is derived from an EMBL/GenBank/DDBJ whole genome shotgun (WGS) entry which is preliminary data.</text>
</comment>
<name>A0A158IMH5_9BURK</name>